<name>A0A5B7HYT5_PORTR</name>
<comment type="caution">
    <text evidence="2">The sequence shown here is derived from an EMBL/GenBank/DDBJ whole genome shotgun (WGS) entry which is preliminary data.</text>
</comment>
<evidence type="ECO:0000313" key="3">
    <source>
        <dbReference type="Proteomes" id="UP000324222"/>
    </source>
</evidence>
<accession>A0A5B7HYT5</accession>
<feature type="region of interest" description="Disordered" evidence="1">
    <location>
        <begin position="1"/>
        <end position="92"/>
    </location>
</feature>
<evidence type="ECO:0000256" key="1">
    <source>
        <dbReference type="SAM" id="MobiDB-lite"/>
    </source>
</evidence>
<keyword evidence="3" id="KW-1185">Reference proteome</keyword>
<sequence length="92" mass="10394">MAQNGVQGCYDIEDLPLSTPGKTGGRGTLHSGGITGHQDRGEEEQKKKRKTISKRQTRGEHHTSQAGETPHKKERKERTYPIQKRDMRTLNI</sequence>
<dbReference type="EMBL" id="VSRR010047942">
    <property type="protein sequence ID" value="MPC78241.1"/>
    <property type="molecule type" value="Genomic_DNA"/>
</dbReference>
<feature type="compositionally biased region" description="Basic and acidic residues" evidence="1">
    <location>
        <begin position="76"/>
        <end position="92"/>
    </location>
</feature>
<dbReference type="Proteomes" id="UP000324222">
    <property type="component" value="Unassembled WGS sequence"/>
</dbReference>
<feature type="compositionally biased region" description="Basic residues" evidence="1">
    <location>
        <begin position="47"/>
        <end position="56"/>
    </location>
</feature>
<organism evidence="2 3">
    <name type="scientific">Portunus trituberculatus</name>
    <name type="common">Swimming crab</name>
    <name type="synonym">Neptunus trituberculatus</name>
    <dbReference type="NCBI Taxonomy" id="210409"/>
    <lineage>
        <taxon>Eukaryota</taxon>
        <taxon>Metazoa</taxon>
        <taxon>Ecdysozoa</taxon>
        <taxon>Arthropoda</taxon>
        <taxon>Crustacea</taxon>
        <taxon>Multicrustacea</taxon>
        <taxon>Malacostraca</taxon>
        <taxon>Eumalacostraca</taxon>
        <taxon>Eucarida</taxon>
        <taxon>Decapoda</taxon>
        <taxon>Pleocyemata</taxon>
        <taxon>Brachyura</taxon>
        <taxon>Eubrachyura</taxon>
        <taxon>Portunoidea</taxon>
        <taxon>Portunidae</taxon>
        <taxon>Portuninae</taxon>
        <taxon>Portunus</taxon>
    </lineage>
</organism>
<reference evidence="2 3" key="1">
    <citation type="submission" date="2019-05" db="EMBL/GenBank/DDBJ databases">
        <title>Another draft genome of Portunus trituberculatus and its Hox gene families provides insights of decapod evolution.</title>
        <authorList>
            <person name="Jeong J.-H."/>
            <person name="Song I."/>
            <person name="Kim S."/>
            <person name="Choi T."/>
            <person name="Kim D."/>
            <person name="Ryu S."/>
            <person name="Kim W."/>
        </authorList>
    </citation>
    <scope>NUCLEOTIDE SEQUENCE [LARGE SCALE GENOMIC DNA]</scope>
    <source>
        <tissue evidence="2">Muscle</tissue>
    </source>
</reference>
<protein>
    <submittedName>
        <fullName evidence="2">Uncharacterized protein</fullName>
    </submittedName>
</protein>
<evidence type="ECO:0000313" key="2">
    <source>
        <dbReference type="EMBL" id="MPC78241.1"/>
    </source>
</evidence>
<proteinExistence type="predicted"/>
<gene>
    <name evidence="2" type="ORF">E2C01_072725</name>
</gene>
<feature type="compositionally biased region" description="Basic and acidic residues" evidence="1">
    <location>
        <begin position="37"/>
        <end position="46"/>
    </location>
</feature>
<dbReference type="AlphaFoldDB" id="A0A5B7HYT5"/>